<dbReference type="SUPFAM" id="SSF48452">
    <property type="entry name" value="TPR-like"/>
    <property type="match status" value="1"/>
</dbReference>
<comment type="caution">
    <text evidence="9">The sequence shown here is derived from an EMBL/GenBank/DDBJ whole genome shotgun (WGS) entry which is preliminary data.</text>
</comment>
<evidence type="ECO:0000313" key="9">
    <source>
        <dbReference type="EMBL" id="TEW68907.1"/>
    </source>
</evidence>
<keyword evidence="3" id="KW-0732">Signal</keyword>
<evidence type="ECO:0000313" key="8">
    <source>
        <dbReference type="EMBL" id="MBB3968070.1"/>
    </source>
</evidence>
<gene>
    <name evidence="9" type="ORF">E2R65_01725</name>
    <name evidence="8" type="ORF">GGR35_000656</name>
</gene>
<keyword evidence="11" id="KW-1185">Reference proteome</keyword>
<evidence type="ECO:0000256" key="4">
    <source>
        <dbReference type="ARBA" id="ARBA00023136"/>
    </source>
</evidence>
<dbReference type="PROSITE" id="PS51257">
    <property type="entry name" value="PROKAR_LIPOPROTEIN"/>
    <property type="match status" value="1"/>
</dbReference>
<dbReference type="Proteomes" id="UP000583101">
    <property type="component" value="Unassembled WGS sequence"/>
</dbReference>
<reference evidence="9 10" key="1">
    <citation type="journal article" date="2016" name="Int. J. Syst. Evol. Microbiol.">
        <title>Proposal of Mucilaginibacter phyllosphaerae sp. nov. isolated from the phyllosphere of Galium album.</title>
        <authorList>
            <person name="Aydogan E.L."/>
            <person name="Busse H.J."/>
            <person name="Moser G."/>
            <person name="Muller C."/>
            <person name="Kampfer P."/>
            <person name="Glaeser S.P."/>
        </authorList>
    </citation>
    <scope>NUCLEOTIDE SEQUENCE [LARGE SCALE GENOMIC DNA]</scope>
    <source>
        <strain evidence="9 10">PP-F2FG21</strain>
    </source>
</reference>
<dbReference type="EMBL" id="JACIEG010000001">
    <property type="protein sequence ID" value="MBB3968070.1"/>
    <property type="molecule type" value="Genomic_DNA"/>
</dbReference>
<dbReference type="GO" id="GO:0009279">
    <property type="term" value="C:cell outer membrane"/>
    <property type="evidence" value="ECO:0007669"/>
    <property type="project" value="UniProtKB-SubCell"/>
</dbReference>
<evidence type="ECO:0000256" key="5">
    <source>
        <dbReference type="ARBA" id="ARBA00023237"/>
    </source>
</evidence>
<feature type="domain" description="SusD-like N-terminal" evidence="7">
    <location>
        <begin position="88"/>
        <end position="223"/>
    </location>
</feature>
<proteinExistence type="inferred from homology"/>
<dbReference type="InterPro" id="IPR011990">
    <property type="entry name" value="TPR-like_helical_dom_sf"/>
</dbReference>
<comment type="subcellular location">
    <subcellularLocation>
        <location evidence="1">Cell outer membrane</location>
    </subcellularLocation>
</comment>
<dbReference type="InterPro" id="IPR033985">
    <property type="entry name" value="SusD-like_N"/>
</dbReference>
<evidence type="ECO:0000259" key="6">
    <source>
        <dbReference type="Pfam" id="PF07980"/>
    </source>
</evidence>
<name>A0A4Y8AIK9_9SPHI</name>
<evidence type="ECO:0000256" key="2">
    <source>
        <dbReference type="ARBA" id="ARBA00006275"/>
    </source>
</evidence>
<evidence type="ECO:0000256" key="3">
    <source>
        <dbReference type="ARBA" id="ARBA00022729"/>
    </source>
</evidence>
<accession>A0A4Y8AIK9</accession>
<evidence type="ECO:0000256" key="1">
    <source>
        <dbReference type="ARBA" id="ARBA00004442"/>
    </source>
</evidence>
<dbReference type="AlphaFoldDB" id="A0A4Y8AIK9"/>
<evidence type="ECO:0000313" key="10">
    <source>
        <dbReference type="Proteomes" id="UP000297248"/>
    </source>
</evidence>
<dbReference type="Pfam" id="PF07980">
    <property type="entry name" value="SusD_RagB"/>
    <property type="match status" value="1"/>
</dbReference>
<dbReference type="Gene3D" id="1.25.40.390">
    <property type="match status" value="1"/>
</dbReference>
<dbReference type="CDD" id="cd08977">
    <property type="entry name" value="SusD"/>
    <property type="match status" value="1"/>
</dbReference>
<dbReference type="Pfam" id="PF14322">
    <property type="entry name" value="SusD-like_3"/>
    <property type="match status" value="1"/>
</dbReference>
<reference evidence="8 11" key="3">
    <citation type="submission" date="2020-08" db="EMBL/GenBank/DDBJ databases">
        <title>Genomic Encyclopedia of Type Strains, Phase IV (KMG-IV): sequencing the most valuable type-strain genomes for metagenomic binning, comparative biology and taxonomic classification.</title>
        <authorList>
            <person name="Goeker M."/>
        </authorList>
    </citation>
    <scope>NUCLEOTIDE SEQUENCE [LARGE SCALE GENOMIC DNA]</scope>
    <source>
        <strain evidence="8 11">DSM 100995</strain>
    </source>
</reference>
<sequence length="457" mass="50838">MKKITLIITVLMVAATIFTGCKKFVDIDTPKTELLTSDAFTKDNSATSAVLGIYANMLNDRSFVNSGITIYGGLSADELLPQSQDPLLMQFQQNQLLPANSNVNSMWAGAYQNMTQINTCIIGLEASTKLTASIKTQLLGEAKFARAFTNFYLVNFWGNVPLVTTTSYTKNTTITQSKPADVYAAIIADLKEAQSLLNETYPTDGHARPNKWAATALLARVYLYTNDYANAEKEASAVIASGTYGPLPSLNDAFLKDSKEAIWQLLQNNNYSATNEGYTFQSSVPYGYVDYSLTKNLINSFETGDNRKTAWINSISYNSETFYYPFKYKDRGDYDAPVKETYIMLRLAEQYLIRAEARAQLDKTADAQADLNIIRERAGLSNFTGTGKTILLAAIATENRHEFMTEWGHRWLDLKRTGQADAVLSAQKTTMKPSSVLYPIPQTEINLNNKLIQNPGY</sequence>
<dbReference type="Proteomes" id="UP000297248">
    <property type="component" value="Unassembled WGS sequence"/>
</dbReference>
<comment type="similarity">
    <text evidence="2">Belongs to the SusD family.</text>
</comment>
<dbReference type="EMBL" id="SNQG01000001">
    <property type="protein sequence ID" value="TEW68907.1"/>
    <property type="molecule type" value="Genomic_DNA"/>
</dbReference>
<dbReference type="RefSeq" id="WP_134334746.1">
    <property type="nucleotide sequence ID" value="NZ_BMCZ01000001.1"/>
</dbReference>
<keyword evidence="5" id="KW-0998">Cell outer membrane</keyword>
<dbReference type="InterPro" id="IPR012944">
    <property type="entry name" value="SusD_RagB_dom"/>
</dbReference>
<protein>
    <submittedName>
        <fullName evidence="9">RagB/SusD family nutrient uptake outer membrane protein</fullName>
    </submittedName>
</protein>
<keyword evidence="4" id="KW-0472">Membrane</keyword>
<evidence type="ECO:0000313" key="11">
    <source>
        <dbReference type="Proteomes" id="UP000583101"/>
    </source>
</evidence>
<reference evidence="9" key="2">
    <citation type="submission" date="2019-03" db="EMBL/GenBank/DDBJ databases">
        <authorList>
            <person name="Yan Y.-Q."/>
            <person name="Du Z.-J."/>
        </authorList>
    </citation>
    <scope>NUCLEOTIDE SEQUENCE</scope>
    <source>
        <strain evidence="9">PP-F2FG21</strain>
    </source>
</reference>
<dbReference type="OrthoDB" id="621570at2"/>
<organism evidence="9 10">
    <name type="scientific">Mucilaginibacter phyllosphaerae</name>
    <dbReference type="NCBI Taxonomy" id="1812349"/>
    <lineage>
        <taxon>Bacteria</taxon>
        <taxon>Pseudomonadati</taxon>
        <taxon>Bacteroidota</taxon>
        <taxon>Sphingobacteriia</taxon>
        <taxon>Sphingobacteriales</taxon>
        <taxon>Sphingobacteriaceae</taxon>
        <taxon>Mucilaginibacter</taxon>
    </lineage>
</organism>
<feature type="domain" description="RagB/SusD" evidence="6">
    <location>
        <begin position="308"/>
        <end position="457"/>
    </location>
</feature>
<evidence type="ECO:0000259" key="7">
    <source>
        <dbReference type="Pfam" id="PF14322"/>
    </source>
</evidence>